<dbReference type="GeneID" id="96294722"/>
<dbReference type="InterPro" id="IPR043129">
    <property type="entry name" value="ATPase_NBD"/>
</dbReference>
<dbReference type="SUPFAM" id="SSF53067">
    <property type="entry name" value="Actin-like ATPase domain"/>
    <property type="match status" value="1"/>
</dbReference>
<dbReference type="InterPro" id="IPR036388">
    <property type="entry name" value="WH-like_DNA-bd_sf"/>
</dbReference>
<dbReference type="GO" id="GO:0016301">
    <property type="term" value="F:kinase activity"/>
    <property type="evidence" value="ECO:0007669"/>
    <property type="project" value="UniProtKB-KW"/>
</dbReference>
<organism evidence="2 3">
    <name type="scientific">Streptomyces xanthochromogenes</name>
    <dbReference type="NCBI Taxonomy" id="67384"/>
    <lineage>
        <taxon>Bacteria</taxon>
        <taxon>Bacillati</taxon>
        <taxon>Actinomycetota</taxon>
        <taxon>Actinomycetes</taxon>
        <taxon>Kitasatosporales</taxon>
        <taxon>Streptomycetaceae</taxon>
        <taxon>Streptomyces</taxon>
    </lineage>
</organism>
<keyword evidence="3" id="KW-1185">Reference proteome</keyword>
<comment type="caution">
    <text evidence="2">The sequence shown here is derived from an EMBL/GenBank/DDBJ whole genome shotgun (WGS) entry which is preliminary data.</text>
</comment>
<dbReference type="Gene3D" id="1.10.10.10">
    <property type="entry name" value="Winged helix-like DNA-binding domain superfamily/Winged helix DNA-binding domain"/>
    <property type="match status" value="1"/>
</dbReference>
<dbReference type="InterPro" id="IPR036390">
    <property type="entry name" value="WH_DNA-bd_sf"/>
</dbReference>
<evidence type="ECO:0000313" key="2">
    <source>
        <dbReference type="EMBL" id="GGY64116.1"/>
    </source>
</evidence>
<dbReference type="Pfam" id="PF00480">
    <property type="entry name" value="ROK"/>
    <property type="match status" value="1"/>
</dbReference>
<evidence type="ECO:0000313" key="3">
    <source>
        <dbReference type="Proteomes" id="UP000600946"/>
    </source>
</evidence>
<protein>
    <submittedName>
        <fullName evidence="2">Sugar kinase</fullName>
    </submittedName>
</protein>
<comment type="similarity">
    <text evidence="1">Belongs to the ROK (NagC/XylR) family.</text>
</comment>
<dbReference type="EMBL" id="BMUU01000017">
    <property type="protein sequence ID" value="GGY64116.1"/>
    <property type="molecule type" value="Genomic_DNA"/>
</dbReference>
<sequence length="401" mass="41069">MTDDHRTPAGLRRANTAAALQAVLDGGPLPRAGLTERLGLAAGTVSRIVAPLVAAGVLRELPALPGAGGRPRIPVDLVPRARYAIGVHVGRQRTTAGLVDLRGRVHEVRSHERGPGQARQLMDGAADLVAGLRKEAGTVPVLGVGVATGGWVDPAAGVVVDNEALGWRDVPLRALLTRALGADLPVLVDSSARAQATAEVWFGCARGAETSVHLFTGNVIDAAFAMGRRIHTGARSAAGMIGHLPIGVAGPACACGRRGVLQAVASDRAVVDAAAAAGIMTASEGLARLDSLAATGTEAADSLLRERARHIGTAVAHLVDLFDPSLVVLSGGVLPHADVVRDEAARLLGNAWDPDRVRPTALGPHALAASSGALLLAAYYADPLAYESGDVARAMERQGRP</sequence>
<reference evidence="3" key="1">
    <citation type="journal article" date="2019" name="Int. J. Syst. Evol. Microbiol.">
        <title>The Global Catalogue of Microorganisms (GCM) 10K type strain sequencing project: providing services to taxonomists for standard genome sequencing and annotation.</title>
        <authorList>
            <consortium name="The Broad Institute Genomics Platform"/>
            <consortium name="The Broad Institute Genome Sequencing Center for Infectious Disease"/>
            <person name="Wu L."/>
            <person name="Ma J."/>
        </authorList>
    </citation>
    <scope>NUCLEOTIDE SEQUENCE [LARGE SCALE GENOMIC DNA]</scope>
    <source>
        <strain evidence="3">JCM 4594</strain>
    </source>
</reference>
<accession>A0ABQ3AU54</accession>
<dbReference type="RefSeq" id="WP_161250187.1">
    <property type="nucleotide sequence ID" value="NZ_BMUU01000017.1"/>
</dbReference>
<dbReference type="SUPFAM" id="SSF46785">
    <property type="entry name" value="Winged helix' DNA-binding domain"/>
    <property type="match status" value="1"/>
</dbReference>
<name>A0ABQ3AU54_9ACTN</name>
<dbReference type="PANTHER" id="PTHR18964:SF149">
    <property type="entry name" value="BIFUNCTIONAL UDP-N-ACETYLGLUCOSAMINE 2-EPIMERASE_N-ACETYLMANNOSAMINE KINASE"/>
    <property type="match status" value="1"/>
</dbReference>
<proteinExistence type="inferred from homology"/>
<keyword evidence="2" id="KW-0418">Kinase</keyword>
<keyword evidence="2" id="KW-0808">Transferase</keyword>
<dbReference type="Proteomes" id="UP000600946">
    <property type="component" value="Unassembled WGS sequence"/>
</dbReference>
<dbReference type="InterPro" id="IPR000600">
    <property type="entry name" value="ROK"/>
</dbReference>
<gene>
    <name evidence="2" type="ORF">GCM10010326_68510</name>
</gene>
<evidence type="ECO:0000256" key="1">
    <source>
        <dbReference type="ARBA" id="ARBA00006479"/>
    </source>
</evidence>
<dbReference type="PANTHER" id="PTHR18964">
    <property type="entry name" value="ROK (REPRESSOR, ORF, KINASE) FAMILY"/>
    <property type="match status" value="1"/>
</dbReference>
<dbReference type="Gene3D" id="3.30.420.40">
    <property type="match status" value="2"/>
</dbReference>